<evidence type="ECO:0000313" key="3">
    <source>
        <dbReference type="Proteomes" id="UP001642409"/>
    </source>
</evidence>
<keyword evidence="3" id="KW-1185">Reference proteome</keyword>
<dbReference type="AlphaFoldDB" id="A0AA86USQ3"/>
<organism evidence="1">
    <name type="scientific">Hexamita inflata</name>
    <dbReference type="NCBI Taxonomy" id="28002"/>
    <lineage>
        <taxon>Eukaryota</taxon>
        <taxon>Metamonada</taxon>
        <taxon>Diplomonadida</taxon>
        <taxon>Hexamitidae</taxon>
        <taxon>Hexamitinae</taxon>
        <taxon>Hexamita</taxon>
    </lineage>
</organism>
<accession>A0AA86USQ3</accession>
<dbReference type="Proteomes" id="UP001642409">
    <property type="component" value="Unassembled WGS sequence"/>
</dbReference>
<evidence type="ECO:0000313" key="1">
    <source>
        <dbReference type="EMBL" id="CAI9966489.1"/>
    </source>
</evidence>
<gene>
    <name evidence="2" type="ORF">HINF_LOCUS34575</name>
    <name evidence="1" type="ORF">HINF_LOCUS54134</name>
</gene>
<dbReference type="EMBL" id="CATOUU010001007">
    <property type="protein sequence ID" value="CAI9966489.1"/>
    <property type="molecule type" value="Genomic_DNA"/>
</dbReference>
<reference evidence="1" key="1">
    <citation type="submission" date="2023-06" db="EMBL/GenBank/DDBJ databases">
        <authorList>
            <person name="Kurt Z."/>
        </authorList>
    </citation>
    <scope>NUCLEOTIDE SEQUENCE</scope>
</reference>
<dbReference type="EMBL" id="CAXDID020000123">
    <property type="protein sequence ID" value="CAL6032624.1"/>
    <property type="molecule type" value="Genomic_DNA"/>
</dbReference>
<evidence type="ECO:0000313" key="2">
    <source>
        <dbReference type="EMBL" id="CAL6032624.1"/>
    </source>
</evidence>
<name>A0AA86USQ3_9EUKA</name>
<reference evidence="2 3" key="2">
    <citation type="submission" date="2024-07" db="EMBL/GenBank/DDBJ databases">
        <authorList>
            <person name="Akdeniz Z."/>
        </authorList>
    </citation>
    <scope>NUCLEOTIDE SEQUENCE [LARGE SCALE GENOMIC DNA]</scope>
</reference>
<proteinExistence type="predicted"/>
<sequence length="119" mass="13606">MVNLPSNVRAEKALWEYQFCLMRSEISPFLRCGQIDRGSTKSQIQNSGRKLSISIIHHNINILKQQMYIRIKIVKSSHDQINTNSQTKMTHFQVQSGNKVITLLSVSICTYAQNIVLSI</sequence>
<comment type="caution">
    <text evidence="1">The sequence shown here is derived from an EMBL/GenBank/DDBJ whole genome shotgun (WGS) entry which is preliminary data.</text>
</comment>
<protein>
    <submittedName>
        <fullName evidence="2">Hypothetical_protein</fullName>
    </submittedName>
</protein>